<feature type="transmembrane region" description="Helical" evidence="6">
    <location>
        <begin position="69"/>
        <end position="86"/>
    </location>
</feature>
<evidence type="ECO:0000256" key="2">
    <source>
        <dbReference type="ARBA" id="ARBA00022475"/>
    </source>
</evidence>
<feature type="transmembrane region" description="Helical" evidence="6">
    <location>
        <begin position="36"/>
        <end position="57"/>
    </location>
</feature>
<dbReference type="Proteomes" id="UP000013009">
    <property type="component" value="Unassembled WGS sequence"/>
</dbReference>
<dbReference type="RefSeq" id="WP_005271169.1">
    <property type="nucleotide sequence ID" value="NZ_KB850194.1"/>
</dbReference>
<feature type="transmembrane region" description="Helical" evidence="6">
    <location>
        <begin position="6"/>
        <end position="24"/>
    </location>
</feature>
<evidence type="ECO:0000256" key="3">
    <source>
        <dbReference type="ARBA" id="ARBA00022692"/>
    </source>
</evidence>
<keyword evidence="2" id="KW-1003">Cell membrane</keyword>
<evidence type="ECO:0008006" key="9">
    <source>
        <dbReference type="Google" id="ProtNLM"/>
    </source>
</evidence>
<dbReference type="PANTHER" id="PTHR30086:SF17">
    <property type="entry name" value="LYSE FAMILY TRANSLOCATOR"/>
    <property type="match status" value="1"/>
</dbReference>
<dbReference type="EMBL" id="APRZ01000011">
    <property type="protein sequence ID" value="ENX35379.1"/>
    <property type="molecule type" value="Genomic_DNA"/>
</dbReference>
<keyword evidence="5 6" id="KW-0472">Membrane</keyword>
<keyword evidence="8" id="KW-1185">Reference proteome</keyword>
<dbReference type="OrthoDB" id="581870at2"/>
<gene>
    <name evidence="7" type="ORF">F889_01048</name>
</gene>
<accession>N9PP95</accession>
<evidence type="ECO:0000313" key="7">
    <source>
        <dbReference type="EMBL" id="ENX35379.1"/>
    </source>
</evidence>
<dbReference type="GO" id="GO:0005886">
    <property type="term" value="C:plasma membrane"/>
    <property type="evidence" value="ECO:0007669"/>
    <property type="project" value="UniProtKB-SubCell"/>
</dbReference>
<evidence type="ECO:0000256" key="5">
    <source>
        <dbReference type="ARBA" id="ARBA00023136"/>
    </source>
</evidence>
<proteinExistence type="predicted"/>
<keyword evidence="4 6" id="KW-1133">Transmembrane helix</keyword>
<dbReference type="HOGENOM" id="CLU_079569_0_1_6"/>
<feature type="transmembrane region" description="Helical" evidence="6">
    <location>
        <begin position="149"/>
        <end position="168"/>
    </location>
</feature>
<dbReference type="PANTHER" id="PTHR30086">
    <property type="entry name" value="ARGININE EXPORTER PROTEIN ARGO"/>
    <property type="match status" value="1"/>
</dbReference>
<comment type="caution">
    <text evidence="7">The sequence shown here is derived from an EMBL/GenBank/DDBJ whole genome shotgun (WGS) entry which is preliminary data.</text>
</comment>
<keyword evidence="3 6" id="KW-0812">Transmembrane</keyword>
<dbReference type="InterPro" id="IPR001123">
    <property type="entry name" value="LeuE-type"/>
</dbReference>
<dbReference type="AlphaFoldDB" id="N9PP95"/>
<feature type="transmembrane region" description="Helical" evidence="6">
    <location>
        <begin position="189"/>
        <end position="207"/>
    </location>
</feature>
<dbReference type="GO" id="GO:0015171">
    <property type="term" value="F:amino acid transmembrane transporter activity"/>
    <property type="evidence" value="ECO:0007669"/>
    <property type="project" value="TreeGrafter"/>
</dbReference>
<evidence type="ECO:0000313" key="8">
    <source>
        <dbReference type="Proteomes" id="UP000013009"/>
    </source>
</evidence>
<dbReference type="Pfam" id="PF01810">
    <property type="entry name" value="LysE"/>
    <property type="match status" value="1"/>
</dbReference>
<feature type="transmembrane region" description="Helical" evidence="6">
    <location>
        <begin position="117"/>
        <end position="143"/>
    </location>
</feature>
<comment type="subcellular location">
    <subcellularLocation>
        <location evidence="1">Cell membrane</location>
        <topology evidence="1">Multi-pass membrane protein</topology>
    </subcellularLocation>
</comment>
<protein>
    <recommendedName>
        <fullName evidence="9">LysE family translocator</fullName>
    </recommendedName>
</protein>
<evidence type="ECO:0000256" key="1">
    <source>
        <dbReference type="ARBA" id="ARBA00004651"/>
    </source>
</evidence>
<organism evidence="7 8">
    <name type="scientific">Acinetobacter colistiniresistens</name>
    <dbReference type="NCBI Taxonomy" id="280145"/>
    <lineage>
        <taxon>Bacteria</taxon>
        <taxon>Pseudomonadati</taxon>
        <taxon>Pseudomonadota</taxon>
        <taxon>Gammaproteobacteria</taxon>
        <taxon>Moraxellales</taxon>
        <taxon>Moraxellaceae</taxon>
        <taxon>Acinetobacter</taxon>
    </lineage>
</organism>
<name>N9PP95_9GAMM</name>
<dbReference type="PATRIC" id="fig|1217695.3.peg.1016"/>
<evidence type="ECO:0000256" key="4">
    <source>
        <dbReference type="ARBA" id="ARBA00022989"/>
    </source>
</evidence>
<sequence>MELFLTIAITHFIALLTPGADFFLISKTVIQSNKTVARYTCAGIAFGNAIILIVIYYSLFLMGRMNTDLLIGLKWLGVVYFAYLAIQCFRLAHTVKIANNQPEHDIKKHRKNSELKAFLSGLFSSLLNPKNLMFYTVLVILIYPQFSVVQNALVCFWMVGLVLIWNLTIVQLIGSSIYLSGLNRHLHHLYYLAGFSFLFFMLALIMYSK</sequence>
<reference evidence="7 8" key="1">
    <citation type="submission" date="2013-02" db="EMBL/GenBank/DDBJ databases">
        <title>The Genome Sequence of Acinetobacter sp. NIPH 1859.</title>
        <authorList>
            <consortium name="The Broad Institute Genome Sequencing Platform"/>
            <consortium name="The Broad Institute Genome Sequencing Center for Infectious Disease"/>
            <person name="Cerqueira G."/>
            <person name="Feldgarden M."/>
            <person name="Courvalin P."/>
            <person name="Perichon B."/>
            <person name="Grillot-Courvalin C."/>
            <person name="Clermont D."/>
            <person name="Rocha E."/>
            <person name="Yoon E.-J."/>
            <person name="Nemec A."/>
            <person name="Walker B."/>
            <person name="Young S.K."/>
            <person name="Zeng Q."/>
            <person name="Gargeya S."/>
            <person name="Fitzgerald M."/>
            <person name="Haas B."/>
            <person name="Abouelleil A."/>
            <person name="Alvarado L."/>
            <person name="Arachchi H.M."/>
            <person name="Berlin A.M."/>
            <person name="Chapman S.B."/>
            <person name="Dewar J."/>
            <person name="Goldberg J."/>
            <person name="Griggs A."/>
            <person name="Gujja S."/>
            <person name="Hansen M."/>
            <person name="Howarth C."/>
            <person name="Imamovic A."/>
            <person name="Larimer J."/>
            <person name="McCowan C."/>
            <person name="Murphy C."/>
            <person name="Neiman D."/>
            <person name="Pearson M."/>
            <person name="Priest M."/>
            <person name="Roberts A."/>
            <person name="Saif S."/>
            <person name="Shea T."/>
            <person name="Sisk P."/>
            <person name="Sykes S."/>
            <person name="Wortman J."/>
            <person name="Nusbaum C."/>
            <person name="Birren B."/>
        </authorList>
    </citation>
    <scope>NUCLEOTIDE SEQUENCE [LARGE SCALE GENOMIC DNA]</scope>
    <source>
        <strain evidence="7 8">NIPH 1859</strain>
    </source>
</reference>
<evidence type="ECO:0000256" key="6">
    <source>
        <dbReference type="SAM" id="Phobius"/>
    </source>
</evidence>